<dbReference type="Pfam" id="PF01613">
    <property type="entry name" value="Flavin_Reduct"/>
    <property type="match status" value="1"/>
</dbReference>
<evidence type="ECO:0000313" key="5">
    <source>
        <dbReference type="Proteomes" id="UP001203880"/>
    </source>
</evidence>
<keyword evidence="5" id="KW-1185">Reference proteome</keyword>
<dbReference type="RefSeq" id="WP_249713146.1">
    <property type="nucleotide sequence ID" value="NZ_JAMFMB010000042.1"/>
</dbReference>
<dbReference type="InterPro" id="IPR050268">
    <property type="entry name" value="NADH-dep_flavin_reductase"/>
</dbReference>
<dbReference type="PANTHER" id="PTHR30466:SF11">
    <property type="entry name" value="FLAVIN-DEPENDENT MONOOXYGENASE, REDUCTASE SUBUNIT HSAB"/>
    <property type="match status" value="1"/>
</dbReference>
<name>A0ABT0Q7N6_9RHOB</name>
<evidence type="ECO:0000313" key="4">
    <source>
        <dbReference type="EMBL" id="MCL6285896.1"/>
    </source>
</evidence>
<dbReference type="Gene3D" id="3.90.79.10">
    <property type="entry name" value="Nucleoside Triphosphate Pyrophosphohydrolase"/>
    <property type="match status" value="1"/>
</dbReference>
<dbReference type="InterPro" id="IPR012349">
    <property type="entry name" value="Split_barrel_FMN-bd"/>
</dbReference>
<protein>
    <submittedName>
        <fullName evidence="4">Flavin reductase family protein</fullName>
    </submittedName>
</protein>
<evidence type="ECO:0000256" key="2">
    <source>
        <dbReference type="ARBA" id="ARBA00023002"/>
    </source>
</evidence>
<dbReference type="SUPFAM" id="SSF50475">
    <property type="entry name" value="FMN-binding split barrel"/>
    <property type="match status" value="1"/>
</dbReference>
<sequence length="311" mass="33018">MIEFDPQTLTNPRALRTAFGTYMTGVTVVTTQDADGKPLGFTANSFASVSLDPPLVLVCLANTSGNYASFATASKFAINILSEAQTEVSNTFARPVEDRFAAVGWQPGPHGSPILDDVSAWFDCSMFNRVEAGDHLILIGAVKAFDHTIAPGLGYARGAYVTPAAEAQALSKRTGLVVSALIERDGKILLQDDGNGRLTIPSTDDVADGANAALNRLIRDSGVQAEPGFIYSVYQDEALKHQHISFLCQAEEGEPQKGVFTDLGTSTLMDIGDPAICTMLERFAAESRIGNFGVYYGNEVSGEVKPLATGG</sequence>
<dbReference type="SMART" id="SM00903">
    <property type="entry name" value="Flavin_Reduct"/>
    <property type="match status" value="1"/>
</dbReference>
<dbReference type="PANTHER" id="PTHR30466">
    <property type="entry name" value="FLAVIN REDUCTASE"/>
    <property type="match status" value="1"/>
</dbReference>
<evidence type="ECO:0000256" key="1">
    <source>
        <dbReference type="ARBA" id="ARBA00008898"/>
    </source>
</evidence>
<dbReference type="Gene3D" id="2.30.110.10">
    <property type="entry name" value="Electron Transport, Fmn-binding Protein, Chain A"/>
    <property type="match status" value="1"/>
</dbReference>
<organism evidence="4 5">
    <name type="scientific">Ruegeria spongiae</name>
    <dbReference type="NCBI Taxonomy" id="2942209"/>
    <lineage>
        <taxon>Bacteria</taxon>
        <taxon>Pseudomonadati</taxon>
        <taxon>Pseudomonadota</taxon>
        <taxon>Alphaproteobacteria</taxon>
        <taxon>Rhodobacterales</taxon>
        <taxon>Roseobacteraceae</taxon>
        <taxon>Ruegeria</taxon>
    </lineage>
</organism>
<proteinExistence type="inferred from homology"/>
<reference evidence="4" key="1">
    <citation type="submission" date="2022-05" db="EMBL/GenBank/DDBJ databases">
        <authorList>
            <person name="Park J.-S."/>
        </authorList>
    </citation>
    <scope>NUCLEOTIDE SEQUENCE</scope>
    <source>
        <strain evidence="4">2012CJ41-6</strain>
    </source>
</reference>
<dbReference type="EMBL" id="JAMFMB010000042">
    <property type="protein sequence ID" value="MCL6285896.1"/>
    <property type="molecule type" value="Genomic_DNA"/>
</dbReference>
<comment type="caution">
    <text evidence="4">The sequence shown here is derived from an EMBL/GenBank/DDBJ whole genome shotgun (WGS) entry which is preliminary data.</text>
</comment>
<dbReference type="InterPro" id="IPR002563">
    <property type="entry name" value="Flavin_Rdtase-like_dom"/>
</dbReference>
<comment type="similarity">
    <text evidence="1">Belongs to the non-flavoprotein flavin reductase family.</text>
</comment>
<accession>A0ABT0Q7N6</accession>
<keyword evidence="2" id="KW-0560">Oxidoreductase</keyword>
<feature type="domain" description="Flavin reductase like" evidence="3">
    <location>
        <begin position="19"/>
        <end position="162"/>
    </location>
</feature>
<dbReference type="Proteomes" id="UP001203880">
    <property type="component" value="Unassembled WGS sequence"/>
</dbReference>
<evidence type="ECO:0000259" key="3">
    <source>
        <dbReference type="SMART" id="SM00903"/>
    </source>
</evidence>
<gene>
    <name evidence="4" type="ORF">M3P21_20470</name>
</gene>